<reference evidence="3" key="1">
    <citation type="journal article" date="2020" name="Nature">
        <title>Giant virus diversity and host interactions through global metagenomics.</title>
        <authorList>
            <person name="Schulz F."/>
            <person name="Roux S."/>
            <person name="Paez-Espino D."/>
            <person name="Jungbluth S."/>
            <person name="Walsh D.A."/>
            <person name="Denef V.J."/>
            <person name="McMahon K.D."/>
            <person name="Konstantinidis K.T."/>
            <person name="Eloe-Fadrosh E.A."/>
            <person name="Kyrpides N.C."/>
            <person name="Woyke T."/>
        </authorList>
    </citation>
    <scope>NUCLEOTIDE SEQUENCE</scope>
    <source>
        <strain evidence="3">GVMAG-M-3300023174-5</strain>
    </source>
</reference>
<sequence length="244" mass="26725">MDIDGGESKSTKTFIKYVFNFDEDGKAEFLNVIQYALLAIIPIIALNKAMQKFVPEADDQKVSFEILAEVLAQIIVLFVGLVFINRIVTYVPTYSGIKYPDHNIIFVVSASLMILLSLQTKLGDKVSILVERLTELWEGKSADDKKKKNKGKQGNGTIKVSQPISQNPNQMSGQMIMREAYTDGTAINSLPSGNAEQQLPDYNTMYKGPQTPLVNAATPSMEQMMSGPMAANEALGGSFGGSSW</sequence>
<evidence type="ECO:0000313" key="3">
    <source>
        <dbReference type="EMBL" id="QHT19701.1"/>
    </source>
</evidence>
<keyword evidence="2" id="KW-0812">Transmembrane</keyword>
<feature type="transmembrane region" description="Helical" evidence="2">
    <location>
        <begin position="104"/>
        <end position="122"/>
    </location>
</feature>
<dbReference type="AlphaFoldDB" id="A0A6C0DT55"/>
<feature type="transmembrane region" description="Helical" evidence="2">
    <location>
        <begin position="32"/>
        <end position="50"/>
    </location>
</feature>
<feature type="region of interest" description="Disordered" evidence="1">
    <location>
        <begin position="141"/>
        <end position="169"/>
    </location>
</feature>
<keyword evidence="2" id="KW-0472">Membrane</keyword>
<feature type="compositionally biased region" description="Polar residues" evidence="1">
    <location>
        <begin position="158"/>
        <end position="169"/>
    </location>
</feature>
<dbReference type="EMBL" id="MN739668">
    <property type="protein sequence ID" value="QHT19701.1"/>
    <property type="molecule type" value="Genomic_DNA"/>
</dbReference>
<proteinExistence type="predicted"/>
<evidence type="ECO:0000256" key="1">
    <source>
        <dbReference type="SAM" id="MobiDB-lite"/>
    </source>
</evidence>
<keyword evidence="2" id="KW-1133">Transmembrane helix</keyword>
<feature type="transmembrane region" description="Helical" evidence="2">
    <location>
        <begin position="62"/>
        <end position="84"/>
    </location>
</feature>
<accession>A0A6C0DT55</accession>
<evidence type="ECO:0000256" key="2">
    <source>
        <dbReference type="SAM" id="Phobius"/>
    </source>
</evidence>
<protein>
    <submittedName>
        <fullName evidence="3">Uncharacterized protein</fullName>
    </submittedName>
</protein>
<name>A0A6C0DT55_9ZZZZ</name>
<organism evidence="3">
    <name type="scientific">viral metagenome</name>
    <dbReference type="NCBI Taxonomy" id="1070528"/>
    <lineage>
        <taxon>unclassified sequences</taxon>
        <taxon>metagenomes</taxon>
        <taxon>organismal metagenomes</taxon>
    </lineage>
</organism>